<organism evidence="2">
    <name type="scientific">Melampsora larici-populina (strain 98AG31 / pathotype 3-4-7)</name>
    <name type="common">Poplar leaf rust fungus</name>
    <dbReference type="NCBI Taxonomy" id="747676"/>
    <lineage>
        <taxon>Eukaryota</taxon>
        <taxon>Fungi</taxon>
        <taxon>Dikarya</taxon>
        <taxon>Basidiomycota</taxon>
        <taxon>Pucciniomycotina</taxon>
        <taxon>Pucciniomycetes</taxon>
        <taxon>Pucciniales</taxon>
        <taxon>Melampsoraceae</taxon>
        <taxon>Melampsora</taxon>
    </lineage>
</organism>
<evidence type="ECO:0000313" key="2">
    <source>
        <dbReference type="Proteomes" id="UP000001072"/>
    </source>
</evidence>
<evidence type="ECO:0000313" key="1">
    <source>
        <dbReference type="EMBL" id="EGF99608.1"/>
    </source>
</evidence>
<protein>
    <submittedName>
        <fullName evidence="1">Uncharacterized protein</fullName>
    </submittedName>
</protein>
<dbReference type="AlphaFoldDB" id="F4S6P8"/>
<dbReference type="Proteomes" id="UP000001072">
    <property type="component" value="Unassembled WGS sequence"/>
</dbReference>
<dbReference type="OrthoDB" id="10374763at2759"/>
<dbReference type="EMBL" id="GL883156">
    <property type="protein sequence ID" value="EGF99608.1"/>
    <property type="molecule type" value="Genomic_DNA"/>
</dbReference>
<dbReference type="RefSeq" id="XP_007417106.1">
    <property type="nucleotide sequence ID" value="XM_007417044.1"/>
</dbReference>
<dbReference type="InParanoid" id="F4S6P8"/>
<dbReference type="KEGG" id="mlr:MELLADRAFT_112506"/>
<reference evidence="2" key="1">
    <citation type="journal article" date="2011" name="Proc. Natl. Acad. Sci. U.S.A.">
        <title>Obligate biotrophy features unraveled by the genomic analysis of rust fungi.</title>
        <authorList>
            <person name="Duplessis S."/>
            <person name="Cuomo C.A."/>
            <person name="Lin Y.-C."/>
            <person name="Aerts A."/>
            <person name="Tisserant E."/>
            <person name="Veneault-Fourrey C."/>
            <person name="Joly D.L."/>
            <person name="Hacquard S."/>
            <person name="Amselem J."/>
            <person name="Cantarel B.L."/>
            <person name="Chiu R."/>
            <person name="Coutinho P.M."/>
            <person name="Feau N."/>
            <person name="Field M."/>
            <person name="Frey P."/>
            <person name="Gelhaye E."/>
            <person name="Goldberg J."/>
            <person name="Grabherr M.G."/>
            <person name="Kodira C.D."/>
            <person name="Kohler A."/>
            <person name="Kuees U."/>
            <person name="Lindquist E.A."/>
            <person name="Lucas S.M."/>
            <person name="Mago R."/>
            <person name="Mauceli E."/>
            <person name="Morin E."/>
            <person name="Murat C."/>
            <person name="Pangilinan J.L."/>
            <person name="Park R."/>
            <person name="Pearson M."/>
            <person name="Quesneville H."/>
            <person name="Rouhier N."/>
            <person name="Sakthikumar S."/>
            <person name="Salamov A.A."/>
            <person name="Schmutz J."/>
            <person name="Selles B."/>
            <person name="Shapiro H."/>
            <person name="Tanguay P."/>
            <person name="Tuskan G.A."/>
            <person name="Henrissat B."/>
            <person name="Van de Peer Y."/>
            <person name="Rouze P."/>
            <person name="Ellis J.G."/>
            <person name="Dodds P.N."/>
            <person name="Schein J.E."/>
            <person name="Zhong S."/>
            <person name="Hamelin R.C."/>
            <person name="Grigoriev I.V."/>
            <person name="Szabo L.J."/>
            <person name="Martin F."/>
        </authorList>
    </citation>
    <scope>NUCLEOTIDE SEQUENCE [LARGE SCALE GENOMIC DNA]</scope>
    <source>
        <strain evidence="2">98AG31 / pathotype 3-4-7</strain>
    </source>
</reference>
<accession>F4S6P8</accession>
<sequence length="198" mass="21935">MVTFLSADNPNLNSRRRLMKVGLGAKQTRSIIKNLGKLTSSCEPGQESWEELIFEEASAIVNGQEVPRGHFPAGAYVSSNRITPDFFSEGSEKIRNDQVRTGMKFLYRLIHSKICTGLKHKDPIQYHDHEETADLPPPSENVSTPLTLDIEGAVDEASVLSLENLVYVKTSPAEHAAHKLATPRAIVGATQLQWPMAW</sequence>
<dbReference type="GeneID" id="18924708"/>
<name>F4S6P8_MELLP</name>
<gene>
    <name evidence="1" type="ORF">MELLADRAFT_112506</name>
</gene>
<dbReference type="HOGENOM" id="CLU_1215012_0_0_1"/>
<proteinExistence type="predicted"/>
<keyword evidence="2" id="KW-1185">Reference proteome</keyword>
<dbReference type="VEuPathDB" id="FungiDB:MELLADRAFT_112506"/>